<evidence type="ECO:0000313" key="8">
    <source>
        <dbReference type="EMBL" id="OGD98334.1"/>
    </source>
</evidence>
<comment type="caution">
    <text evidence="8">The sequence shown here is derived from an EMBL/GenBank/DDBJ whole genome shotgun (WGS) entry which is preliminary data.</text>
</comment>
<evidence type="ECO:0000256" key="1">
    <source>
        <dbReference type="ARBA" id="ARBA00006540"/>
    </source>
</evidence>
<evidence type="ECO:0000256" key="3">
    <source>
        <dbReference type="ARBA" id="ARBA00022884"/>
    </source>
</evidence>
<dbReference type="FunFam" id="2.40.30.10:FF:000004">
    <property type="entry name" value="50S ribosomal protein L3"/>
    <property type="match status" value="1"/>
</dbReference>
<dbReference type="NCBIfam" id="TIGR03625">
    <property type="entry name" value="L3_bact"/>
    <property type="match status" value="1"/>
</dbReference>
<name>A0A1F5H2P7_9BACT</name>
<dbReference type="GO" id="GO:0022625">
    <property type="term" value="C:cytosolic large ribosomal subunit"/>
    <property type="evidence" value="ECO:0007669"/>
    <property type="project" value="TreeGrafter"/>
</dbReference>
<evidence type="ECO:0000313" key="9">
    <source>
        <dbReference type="Proteomes" id="UP000177039"/>
    </source>
</evidence>
<feature type="compositionally biased region" description="Basic and acidic residues" evidence="7">
    <location>
        <begin position="219"/>
        <end position="230"/>
    </location>
</feature>
<dbReference type="GO" id="GO:0019843">
    <property type="term" value="F:rRNA binding"/>
    <property type="evidence" value="ECO:0007669"/>
    <property type="project" value="UniProtKB-KW"/>
</dbReference>
<dbReference type="InterPro" id="IPR019927">
    <property type="entry name" value="Ribosomal_uL3_bac/org-type"/>
</dbReference>
<feature type="region of interest" description="Disordered" evidence="7">
    <location>
        <begin position="131"/>
        <end position="157"/>
    </location>
</feature>
<feature type="compositionally biased region" description="Basic and acidic residues" evidence="7">
    <location>
        <begin position="246"/>
        <end position="256"/>
    </location>
</feature>
<sequence>MVTTILGIKKEMSVRFDQLGRRLPVTVVQVDPNVVILKKDGQIMLGLGQKKKAKKTENAFISALGFAPKYKREIKIAQAEITGSEKIKTTSDVVKTGDKITLSIFEPGDQVKVCGITRGKGFAGTVKRWGFAGGPKTHGQSDRHRAPGSIGQTTTPGRVYKGKKMAGHMGHAKLTITGLEVIEVDSAASQLIVKGSVPGVKNGFLIIEKTGKVKGYKPPPKEEEEPKEKPATSPRTDSGAAQAKGDNQKLEEEKKPQSGQSDLP</sequence>
<proteinExistence type="inferred from homology"/>
<keyword evidence="4 8" id="KW-0689">Ribosomal protein</keyword>
<organism evidence="8 9">
    <name type="scientific">Candidatus Curtissbacteria bacterium RIFCSPLOWO2_01_FULL_42_50</name>
    <dbReference type="NCBI Taxonomy" id="1797730"/>
    <lineage>
        <taxon>Bacteria</taxon>
        <taxon>Candidatus Curtissiibacteriota</taxon>
    </lineage>
</organism>
<comment type="similarity">
    <text evidence="1">Belongs to the universal ribosomal protein uL3 family.</text>
</comment>
<dbReference type="AlphaFoldDB" id="A0A1F5H2P7"/>
<evidence type="ECO:0000256" key="2">
    <source>
        <dbReference type="ARBA" id="ARBA00022730"/>
    </source>
</evidence>
<protein>
    <recommendedName>
        <fullName evidence="6">50S ribosomal protein L3</fullName>
    </recommendedName>
</protein>
<feature type="region of interest" description="Disordered" evidence="7">
    <location>
        <begin position="212"/>
        <end position="264"/>
    </location>
</feature>
<evidence type="ECO:0000256" key="4">
    <source>
        <dbReference type="ARBA" id="ARBA00022980"/>
    </source>
</evidence>
<dbReference type="GO" id="GO:0006412">
    <property type="term" value="P:translation"/>
    <property type="evidence" value="ECO:0007669"/>
    <property type="project" value="UniProtKB-UniRule"/>
</dbReference>
<dbReference type="PANTHER" id="PTHR11229">
    <property type="entry name" value="50S RIBOSOMAL PROTEIN L3"/>
    <property type="match status" value="1"/>
</dbReference>
<keyword evidence="3" id="KW-0694">RNA-binding</keyword>
<evidence type="ECO:0000256" key="5">
    <source>
        <dbReference type="ARBA" id="ARBA00023274"/>
    </source>
</evidence>
<dbReference type="EMBL" id="MFBT01000038">
    <property type="protein sequence ID" value="OGD98334.1"/>
    <property type="molecule type" value="Genomic_DNA"/>
</dbReference>
<keyword evidence="2" id="KW-0699">rRNA-binding</keyword>
<dbReference type="GO" id="GO:0003735">
    <property type="term" value="F:structural constituent of ribosome"/>
    <property type="evidence" value="ECO:0007669"/>
    <property type="project" value="UniProtKB-UniRule"/>
</dbReference>
<dbReference type="InterPro" id="IPR009000">
    <property type="entry name" value="Transl_B-barrel_sf"/>
</dbReference>
<reference evidence="8 9" key="1">
    <citation type="journal article" date="2016" name="Nat. Commun.">
        <title>Thousands of microbial genomes shed light on interconnected biogeochemical processes in an aquifer system.</title>
        <authorList>
            <person name="Anantharaman K."/>
            <person name="Brown C.T."/>
            <person name="Hug L.A."/>
            <person name="Sharon I."/>
            <person name="Castelle C.J."/>
            <person name="Probst A.J."/>
            <person name="Thomas B.C."/>
            <person name="Singh A."/>
            <person name="Wilkins M.J."/>
            <person name="Karaoz U."/>
            <person name="Brodie E.L."/>
            <person name="Williams K.H."/>
            <person name="Hubbard S.S."/>
            <person name="Banfield J.F."/>
        </authorList>
    </citation>
    <scope>NUCLEOTIDE SEQUENCE [LARGE SCALE GENOMIC DNA]</scope>
</reference>
<dbReference type="PANTHER" id="PTHR11229:SF16">
    <property type="entry name" value="LARGE RIBOSOMAL SUBUNIT PROTEIN UL3C"/>
    <property type="match status" value="1"/>
</dbReference>
<evidence type="ECO:0000256" key="6">
    <source>
        <dbReference type="NCBIfam" id="TIGR03625"/>
    </source>
</evidence>
<keyword evidence="5" id="KW-0687">Ribonucleoprotein</keyword>
<gene>
    <name evidence="8" type="ORF">A3B54_00565</name>
</gene>
<dbReference type="SUPFAM" id="SSF50447">
    <property type="entry name" value="Translation proteins"/>
    <property type="match status" value="1"/>
</dbReference>
<accession>A0A1F5H2P7</accession>
<dbReference type="Proteomes" id="UP000177039">
    <property type="component" value="Unassembled WGS sequence"/>
</dbReference>
<dbReference type="Pfam" id="PF00297">
    <property type="entry name" value="Ribosomal_L3"/>
    <property type="match status" value="1"/>
</dbReference>
<dbReference type="Gene3D" id="2.40.30.10">
    <property type="entry name" value="Translation factors"/>
    <property type="match status" value="2"/>
</dbReference>
<evidence type="ECO:0000256" key="7">
    <source>
        <dbReference type="SAM" id="MobiDB-lite"/>
    </source>
</evidence>
<dbReference type="InterPro" id="IPR000597">
    <property type="entry name" value="Ribosomal_uL3"/>
</dbReference>